<proteinExistence type="inferred from homology"/>
<comment type="catalytic activity">
    <reaction evidence="11">
        <text>ATP + H2O = ADP + phosphate + H(+)</text>
        <dbReference type="Rhea" id="RHEA:13065"/>
        <dbReference type="ChEBI" id="CHEBI:15377"/>
        <dbReference type="ChEBI" id="CHEBI:15378"/>
        <dbReference type="ChEBI" id="CHEBI:30616"/>
        <dbReference type="ChEBI" id="CHEBI:43474"/>
        <dbReference type="ChEBI" id="CHEBI:456216"/>
        <dbReference type="EC" id="5.6.2.3"/>
    </reaction>
</comment>
<evidence type="ECO:0000256" key="11">
    <source>
        <dbReference type="HAMAP-Rule" id="MF_01487"/>
    </source>
</evidence>
<dbReference type="InterPro" id="IPR041851">
    <property type="entry name" value="RecD_N_sf"/>
</dbReference>
<evidence type="ECO:0000313" key="16">
    <source>
        <dbReference type="Proteomes" id="UP001387100"/>
    </source>
</evidence>
<feature type="region of interest" description="Disordered" evidence="12">
    <location>
        <begin position="357"/>
        <end position="376"/>
    </location>
</feature>
<evidence type="ECO:0000256" key="1">
    <source>
        <dbReference type="ARBA" id="ARBA00022722"/>
    </source>
</evidence>
<dbReference type="CDD" id="cd18809">
    <property type="entry name" value="SF1_C_RecD"/>
    <property type="match status" value="1"/>
</dbReference>
<dbReference type="HAMAP" id="MF_01487">
    <property type="entry name" value="RecD"/>
    <property type="match status" value="1"/>
</dbReference>
<dbReference type="Pfam" id="PF13245">
    <property type="entry name" value="AAA_19"/>
    <property type="match status" value="1"/>
</dbReference>
<keyword evidence="16" id="KW-1185">Reference proteome</keyword>
<feature type="region of interest" description="Disordered" evidence="12">
    <location>
        <begin position="67"/>
        <end position="99"/>
    </location>
</feature>
<keyword evidence="7 11" id="KW-0067">ATP-binding</keyword>
<comment type="function">
    <text evidence="11">A helicase/nuclease that prepares dsDNA breaks (DSB) for recombinational DNA repair. Binds to DSBs and unwinds DNA via a highly rapid and processive ATP-dependent bidirectional helicase activity. Unwinds dsDNA until it encounters a Chi (crossover hotspot instigator) sequence from the 3' direction. Cuts ssDNA a few nucleotides 3' to the Chi site. The properties and activities of the enzyme are changed at Chi. The Chi-altered holoenzyme produces a long 3'-ssDNA overhang and facilitates RecA-binding to the ssDNA for homologous DNA recombination and repair. Holoenzyme degrades any linearized DNA that is unable to undergo homologous recombination. In the holoenzyme this subunit has ssDNA-dependent ATPase and 5'-3' helicase activity. When added to pre-assembled RecBC greatly stimulates nuclease activity and augments holoenzyme processivity. Negatively regulates the RecA-loading ability of RecBCD.</text>
</comment>
<dbReference type="InterPro" id="IPR049550">
    <property type="entry name" value="RecD_N"/>
</dbReference>
<keyword evidence="5 11" id="KW-0347">Helicase</keyword>
<keyword evidence="9 11" id="KW-0234">DNA repair</keyword>
<comment type="caution">
    <text evidence="15">The sequence shown here is derived from an EMBL/GenBank/DDBJ whole genome shotgun (WGS) entry which is preliminary data.</text>
</comment>
<organism evidence="15 16">
    <name type="scientific">Pseudokineococcus basanitobsidens</name>
    <dbReference type="NCBI Taxonomy" id="1926649"/>
    <lineage>
        <taxon>Bacteria</taxon>
        <taxon>Bacillati</taxon>
        <taxon>Actinomycetota</taxon>
        <taxon>Actinomycetes</taxon>
        <taxon>Kineosporiales</taxon>
        <taxon>Kineosporiaceae</taxon>
        <taxon>Pseudokineococcus</taxon>
    </lineage>
</organism>
<keyword evidence="6 11" id="KW-0269">Exonuclease</keyword>
<dbReference type="Gene3D" id="3.40.50.300">
    <property type="entry name" value="P-loop containing nucleotide triphosphate hydrolases"/>
    <property type="match status" value="2"/>
</dbReference>
<keyword evidence="4 11" id="KW-0378">Hydrolase</keyword>
<keyword evidence="10 11" id="KW-0413">Isomerase</keyword>
<comment type="similarity">
    <text evidence="11">Belongs to the RecD family.</text>
</comment>
<dbReference type="Pfam" id="PF13538">
    <property type="entry name" value="UvrD_C_2"/>
    <property type="match status" value="1"/>
</dbReference>
<evidence type="ECO:0000256" key="2">
    <source>
        <dbReference type="ARBA" id="ARBA00022741"/>
    </source>
</evidence>
<comment type="miscellaneous">
    <text evidence="11">In the RecBCD complex, RecB has a slow 3'-5' helicase, an exonuclease activity and loads RecA onto ssDNA, RecD has a fast 5'-3' helicase activity, while RecC stimulates the ATPase and processivity of the RecB helicase and contributes to recognition of the Chi site.</text>
</comment>
<evidence type="ECO:0000259" key="13">
    <source>
        <dbReference type="Pfam" id="PF13538"/>
    </source>
</evidence>
<dbReference type="EMBL" id="JBBIAA010000001">
    <property type="protein sequence ID" value="MEJ5944114.1"/>
    <property type="molecule type" value="Genomic_DNA"/>
</dbReference>
<evidence type="ECO:0000256" key="3">
    <source>
        <dbReference type="ARBA" id="ARBA00022763"/>
    </source>
</evidence>
<reference evidence="15 16" key="1">
    <citation type="journal article" date="2017" name="Int. J. Syst. Evol. Microbiol.">
        <title>Pseudokineococcus basanitobsidens sp. nov., isolated from volcanic rock.</title>
        <authorList>
            <person name="Lee D.W."/>
            <person name="Park M.Y."/>
            <person name="Kim J.J."/>
            <person name="Kim B.S."/>
        </authorList>
    </citation>
    <scope>NUCLEOTIDE SEQUENCE [LARGE SCALE GENOMIC DNA]</scope>
    <source>
        <strain evidence="15 16">DSM 103726</strain>
    </source>
</reference>
<dbReference type="Proteomes" id="UP001387100">
    <property type="component" value="Unassembled WGS sequence"/>
</dbReference>
<evidence type="ECO:0000256" key="10">
    <source>
        <dbReference type="ARBA" id="ARBA00023235"/>
    </source>
</evidence>
<keyword evidence="2 11" id="KW-0547">Nucleotide-binding</keyword>
<feature type="binding site" evidence="11">
    <location>
        <begin position="195"/>
        <end position="202"/>
    </location>
    <ligand>
        <name>ATP</name>
        <dbReference type="ChEBI" id="CHEBI:30616"/>
    </ligand>
</feature>
<keyword evidence="3 11" id="KW-0227">DNA damage</keyword>
<dbReference type="InterPro" id="IPR027417">
    <property type="entry name" value="P-loop_NTPase"/>
</dbReference>
<keyword evidence="1 11" id="KW-0540">Nuclease</keyword>
<dbReference type="InterPro" id="IPR006344">
    <property type="entry name" value="RecD"/>
</dbReference>
<evidence type="ECO:0000256" key="6">
    <source>
        <dbReference type="ARBA" id="ARBA00022839"/>
    </source>
</evidence>
<protein>
    <recommendedName>
        <fullName evidence="11">RecBCD enzyme subunit RecD</fullName>
        <ecNumber evidence="11">5.6.2.3</ecNumber>
    </recommendedName>
    <alternativeName>
        <fullName evidence="11">DNA 5'-3' helicase subunit RecD</fullName>
    </alternativeName>
    <alternativeName>
        <fullName evidence="11">Exonuclease V subunit RecD</fullName>
        <shortName evidence="11">ExoV subunit RecD</shortName>
    </alternativeName>
    <alternativeName>
        <fullName evidence="11">Helicase/nuclease RecBCD subunit RecD</fullName>
    </alternativeName>
</protein>
<dbReference type="Pfam" id="PF21185">
    <property type="entry name" value="RecD_N"/>
    <property type="match status" value="1"/>
</dbReference>
<keyword evidence="8 11" id="KW-0238">DNA-binding</keyword>
<evidence type="ECO:0000256" key="7">
    <source>
        <dbReference type="ARBA" id="ARBA00022840"/>
    </source>
</evidence>
<dbReference type="InterPro" id="IPR050534">
    <property type="entry name" value="Coronavir_polyprotein_1ab"/>
</dbReference>
<evidence type="ECO:0000259" key="14">
    <source>
        <dbReference type="Pfam" id="PF21185"/>
    </source>
</evidence>
<gene>
    <name evidence="11 15" type="primary">recD</name>
    <name evidence="15" type="ORF">WDZ17_02215</name>
</gene>
<evidence type="ECO:0000256" key="9">
    <source>
        <dbReference type="ARBA" id="ARBA00023204"/>
    </source>
</evidence>
<dbReference type="PANTHER" id="PTHR43788">
    <property type="entry name" value="DNA2/NAM7 HELICASE FAMILY MEMBER"/>
    <property type="match status" value="1"/>
</dbReference>
<evidence type="ECO:0000256" key="4">
    <source>
        <dbReference type="ARBA" id="ARBA00022801"/>
    </source>
</evidence>
<accession>A0ABU8RGB4</accession>
<dbReference type="EC" id="5.6.2.3" evidence="11"/>
<feature type="compositionally biased region" description="Low complexity" evidence="12">
    <location>
        <begin position="644"/>
        <end position="655"/>
    </location>
</feature>
<dbReference type="RefSeq" id="WP_339573503.1">
    <property type="nucleotide sequence ID" value="NZ_JBBIAA010000001.1"/>
</dbReference>
<evidence type="ECO:0000313" key="15">
    <source>
        <dbReference type="EMBL" id="MEJ5944114.1"/>
    </source>
</evidence>
<evidence type="ECO:0000256" key="12">
    <source>
        <dbReference type="SAM" id="MobiDB-lite"/>
    </source>
</evidence>
<dbReference type="SUPFAM" id="SSF52540">
    <property type="entry name" value="P-loop containing nucleoside triphosphate hydrolases"/>
    <property type="match status" value="2"/>
</dbReference>
<dbReference type="NCBIfam" id="TIGR01447">
    <property type="entry name" value="recD"/>
    <property type="match status" value="1"/>
</dbReference>
<feature type="domain" description="RecBCD enzyme subunit RecD N-terminal" evidence="14">
    <location>
        <begin position="22"/>
        <end position="123"/>
    </location>
</feature>
<dbReference type="Gene3D" id="1.10.10.1020">
    <property type="entry name" value="RecBCD complex, subunit RecD, N-terminal domain"/>
    <property type="match status" value="1"/>
</dbReference>
<evidence type="ECO:0000256" key="5">
    <source>
        <dbReference type="ARBA" id="ARBA00022806"/>
    </source>
</evidence>
<name>A0ABU8RGB4_9ACTN</name>
<sequence length="655" mass="67852">MSEHAADLALRATGLLRDANRAGLLAAADVHVASRLGALAGEEDEAVLLAAALVVRSTRQGSVVLDLATARETTSTDAEPGDEEQDPGAAAGPGGAVARPEELAWPGEDWARRVAASPLAGGPLRVDGSRVWLGRYFDQEALVARELAARAADLPDDLDLDVLRAALARLFDDDADDQRAAAACCALSRVSVLAGGPGTGKTTTVSRVVALLKEQHPAWRVALAAPTGRAAARLTEAVRSSAADLPDADRERLGDLPATTLHRLLGWRPDSRSRFRHDRENRLALEVVVVDESSMVSLTLMARLLEALRPSTRLVLVGDPDQLASVEAGAVLGDVVDREHLGTRSPRLAAALAAALPPAGRDGPPPAPAPAAGVGAGAPVTVRDGVSLLTTARRFRRGGAVDRLASAVRDGRGEEALAVLRSGDDGLALLEVQQDAVPEAVLDGVRDDVVGASVDLVAAARRGDAAGALAALDRHRLLTAHRTGPRGLRRWTDLAERWTTTATGAALARRPDGHHVGEPLLVTTNDPATGLMNGDVAVLVDDGEQGLVAAVGTGASPRLLALARLPATRPLHAMTVHRSQGSQFGAVTLVLPPVGSPLLTRETLYTAVTRAEGRVRVVGDAEALLAAVARPAARASGLRERLRGPAGAPGQRPGG</sequence>
<dbReference type="PANTHER" id="PTHR43788:SF6">
    <property type="entry name" value="DNA HELICASE B"/>
    <property type="match status" value="1"/>
</dbReference>
<dbReference type="GO" id="GO:0008854">
    <property type="term" value="F:exodeoxyribonuclease V activity"/>
    <property type="evidence" value="ECO:0007669"/>
    <property type="project" value="UniProtKB-EC"/>
</dbReference>
<dbReference type="CDD" id="cd17933">
    <property type="entry name" value="DEXSc_RecD-like"/>
    <property type="match status" value="1"/>
</dbReference>
<feature type="region of interest" description="Disordered" evidence="12">
    <location>
        <begin position="636"/>
        <end position="655"/>
    </location>
</feature>
<comment type="subunit">
    <text evidence="11">Heterotrimer of RecB, RecC and RecD. All subunits contribute to DNA-binding.</text>
</comment>
<dbReference type="InterPro" id="IPR027785">
    <property type="entry name" value="UvrD-like_helicase_C"/>
</dbReference>
<feature type="domain" description="UvrD-like helicase C-terminal" evidence="13">
    <location>
        <begin position="571"/>
        <end position="618"/>
    </location>
</feature>
<evidence type="ECO:0000256" key="8">
    <source>
        <dbReference type="ARBA" id="ARBA00023125"/>
    </source>
</evidence>